<evidence type="ECO:0000313" key="1">
    <source>
        <dbReference type="EMBL" id="NOU64630.1"/>
    </source>
</evidence>
<gene>
    <name evidence="1" type="ORF">GC096_11375</name>
</gene>
<dbReference type="RefSeq" id="WP_171630353.1">
    <property type="nucleotide sequence ID" value="NZ_WHNY01000036.1"/>
</dbReference>
<accession>A0ABX1X851</accession>
<protein>
    <submittedName>
        <fullName evidence="1">Uncharacterized protein</fullName>
    </submittedName>
</protein>
<dbReference type="PROSITE" id="PS51257">
    <property type="entry name" value="PROKAR_LIPOPROTEIN"/>
    <property type="match status" value="1"/>
</dbReference>
<comment type="caution">
    <text evidence="1">The sequence shown here is derived from an EMBL/GenBank/DDBJ whole genome shotgun (WGS) entry which is preliminary data.</text>
</comment>
<keyword evidence="2" id="KW-1185">Reference proteome</keyword>
<name>A0ABX1X851_9BACL</name>
<sequence>MNKEYIRLLERWMKGAAPYLYTISGQSGLACYGTGDNGWGVQTNQKAFAAYAILAADEQLDPVRAGMSREAILNTALSLLRFSLQSHHEGAHRCTDGTKWGHTWISVLGIERMMHGIDAIDEHLTEEDRALLRKVLISESDWLLENYDIVGGLEAKDGRNKPESNLWNGALLHRTAMMYTDCPQVERYKEKGSGLLINANSIPSDALNEAIVDGKPISARFVGANFFESMALNHHGYLNVGYMVICLSNAAMLHFTYKARGIAAPESLYHHVKELWQLVKSCTFPDGRLIRIGGDTRARYTYCQEYLVPVWLLARDLYGDDVANMEKGWLKQIHCEMDVNGDGTFLSKRCGALAKASPLYYARLESDRAAALSMGAIWAELAGRPSTTDEAAPFERETIEPLQSWNDEFHGAYLHRSANRVASWVWDSAEKPQGLCLPPDASHMAEWRENLAGSISGLGKVSGQRLERHAGKSFEGGFITWGSTIYYTHGLIAEGRDAEDIAHNQLVCVAIPDDTHMVMLQHAKALDRRVFVDGVKGLQLLIPNDVYNGNHRSYYYSDGVHPIHGYEAKQEIVDLDSAWANVDDRLGVLAVYGTDQLHVNRPGQRQIGLKRSLRFEEKEGSLYADELCGPIRLGLHSLDPNETILDTGYVLQAGKSHLYTDRYASEGMVRELNGIASDGLIRGVELLGADGIRYLVIANFGMQAEPISFNADYAIWDLAEDSSLEPDASGYVRFTLGAGEGKTFSQITKTYPTGTSTLFR</sequence>
<dbReference type="Proteomes" id="UP000653578">
    <property type="component" value="Unassembled WGS sequence"/>
</dbReference>
<reference evidence="1 2" key="1">
    <citation type="submission" date="2019-10" db="EMBL/GenBank/DDBJ databases">
        <title>Description of Paenibacillus humi sp. nov.</title>
        <authorList>
            <person name="Carlier A."/>
            <person name="Qi S."/>
        </authorList>
    </citation>
    <scope>NUCLEOTIDE SEQUENCE [LARGE SCALE GENOMIC DNA]</scope>
    <source>
        <strain evidence="1 2">LMG 31461</strain>
    </source>
</reference>
<dbReference type="EMBL" id="WHNY01000036">
    <property type="protein sequence ID" value="NOU64630.1"/>
    <property type="molecule type" value="Genomic_DNA"/>
</dbReference>
<evidence type="ECO:0000313" key="2">
    <source>
        <dbReference type="Proteomes" id="UP000653578"/>
    </source>
</evidence>
<organism evidence="1 2">
    <name type="scientific">Paenibacillus plantarum</name>
    <dbReference type="NCBI Taxonomy" id="2654975"/>
    <lineage>
        <taxon>Bacteria</taxon>
        <taxon>Bacillati</taxon>
        <taxon>Bacillota</taxon>
        <taxon>Bacilli</taxon>
        <taxon>Bacillales</taxon>
        <taxon>Paenibacillaceae</taxon>
        <taxon>Paenibacillus</taxon>
    </lineage>
</organism>
<proteinExistence type="predicted"/>